<reference evidence="2 3" key="1">
    <citation type="submission" date="2020-08" db="EMBL/GenBank/DDBJ databases">
        <title>Genomic Encyclopedia of Type Strains, Phase IV (KMG-IV): sequencing the most valuable type-strain genomes for metagenomic binning, comparative biology and taxonomic classification.</title>
        <authorList>
            <person name="Goeker M."/>
        </authorList>
    </citation>
    <scope>NUCLEOTIDE SEQUENCE [LARGE SCALE GENOMIC DNA]</scope>
    <source>
        <strain evidence="2 3">DSM 22548</strain>
    </source>
</reference>
<evidence type="ECO:0008006" key="4">
    <source>
        <dbReference type="Google" id="ProtNLM"/>
    </source>
</evidence>
<dbReference type="RefSeq" id="WP_183694827.1">
    <property type="nucleotide sequence ID" value="NZ_JACICA010000002.1"/>
</dbReference>
<dbReference type="EMBL" id="JACICA010000002">
    <property type="protein sequence ID" value="MBB3702207.1"/>
    <property type="molecule type" value="Genomic_DNA"/>
</dbReference>
<accession>A0A7W5ULG8</accession>
<evidence type="ECO:0000313" key="3">
    <source>
        <dbReference type="Proteomes" id="UP000541425"/>
    </source>
</evidence>
<gene>
    <name evidence="2" type="ORF">FHS60_000660</name>
</gene>
<comment type="caution">
    <text evidence="2">The sequence shown here is derived from an EMBL/GenBank/DDBJ whole genome shotgun (WGS) entry which is preliminary data.</text>
</comment>
<protein>
    <recommendedName>
        <fullName evidence="4">Alginate export domain-containing protein</fullName>
    </recommendedName>
</protein>
<evidence type="ECO:0000313" key="2">
    <source>
        <dbReference type="EMBL" id="MBB3702207.1"/>
    </source>
</evidence>
<dbReference type="AlphaFoldDB" id="A0A7W5ULG8"/>
<feature type="chain" id="PRO_5030597175" description="Alginate export domain-containing protein" evidence="1">
    <location>
        <begin position="20"/>
        <end position="556"/>
    </location>
</feature>
<sequence>MKKKHLLPAVALLALPVCAQEMENDGHYNPSLSGSVQSDMLVPQGTQSDGSHENFRTNTYLDLNFMSKFLDAGGRFSYLDHPLPGFEKDFKGWGVPYFYLKAKFRNMEVTGGNFYEQFGSGFILRTYEERSLGIDNSLFGARAIVKPIKGVRLKGLAGRQRRYWNYNHAWLAGADLELSIDQWVKALEQSGTYLTLGGSYLNKREGADEDGSVFYDATHKLNFPTSVDAWDVRANLQKGPFSLLAEYAQKTQDPSFDNGYIYRKGYAAMLSASYSKKGFSVLAQAKRTDNMSSRSRRQMNGSSSFIDHMPAFAYEHTYTLAALYPYATQLSKGEWAYQGQVGYNFKRRTLLGGKYGTGLQVNFSHIHSIAKNAHGLAGIAGTPGGRGTDGYGSAFWKWGDETYYQDFNVQLDKRLTRNFKLHLMYMNQLYNKTAVEGEGGKIRSNIFVADAKYQFSPKTTLRAEAQYLTTPNDEGDWAFGLLELSLAPHWMFTVSDEYNVGKTHKHYWNLLATYNVGSHRIQAGYVRTRAGYNCSGGVCRYVPSYQGWTVSYNYNF</sequence>
<dbReference type="Pfam" id="PF19494">
    <property type="entry name" value="DUF6029"/>
    <property type="match status" value="1"/>
</dbReference>
<name>A0A7W5ULG8_9BACT</name>
<proteinExistence type="predicted"/>
<dbReference type="InterPro" id="IPR046070">
    <property type="entry name" value="DUF6029"/>
</dbReference>
<evidence type="ECO:0000256" key="1">
    <source>
        <dbReference type="SAM" id="SignalP"/>
    </source>
</evidence>
<organism evidence="2 3">
    <name type="scientific">Alloprevotella rava</name>
    <dbReference type="NCBI Taxonomy" id="671218"/>
    <lineage>
        <taxon>Bacteria</taxon>
        <taxon>Pseudomonadati</taxon>
        <taxon>Bacteroidota</taxon>
        <taxon>Bacteroidia</taxon>
        <taxon>Bacteroidales</taxon>
        <taxon>Prevotellaceae</taxon>
        <taxon>Alloprevotella</taxon>
    </lineage>
</organism>
<feature type="signal peptide" evidence="1">
    <location>
        <begin position="1"/>
        <end position="19"/>
    </location>
</feature>
<keyword evidence="1" id="KW-0732">Signal</keyword>
<dbReference type="Proteomes" id="UP000541425">
    <property type="component" value="Unassembled WGS sequence"/>
</dbReference>